<dbReference type="AlphaFoldDB" id="A0A9J5XFQ2"/>
<feature type="region of interest" description="Disordered" evidence="1">
    <location>
        <begin position="470"/>
        <end position="492"/>
    </location>
</feature>
<evidence type="ECO:0000313" key="3">
    <source>
        <dbReference type="EMBL" id="KAG5586517.1"/>
    </source>
</evidence>
<dbReference type="EMBL" id="JACXVP010000009">
    <property type="protein sequence ID" value="KAG5586517.1"/>
    <property type="molecule type" value="Genomic_DNA"/>
</dbReference>
<name>A0A9J5XFQ2_SOLCO</name>
<organism evidence="3 4">
    <name type="scientific">Solanum commersonii</name>
    <name type="common">Commerson's wild potato</name>
    <name type="synonym">Commerson's nightshade</name>
    <dbReference type="NCBI Taxonomy" id="4109"/>
    <lineage>
        <taxon>Eukaryota</taxon>
        <taxon>Viridiplantae</taxon>
        <taxon>Streptophyta</taxon>
        <taxon>Embryophyta</taxon>
        <taxon>Tracheophyta</taxon>
        <taxon>Spermatophyta</taxon>
        <taxon>Magnoliopsida</taxon>
        <taxon>eudicotyledons</taxon>
        <taxon>Gunneridae</taxon>
        <taxon>Pentapetalae</taxon>
        <taxon>asterids</taxon>
        <taxon>lamiids</taxon>
        <taxon>Solanales</taxon>
        <taxon>Solanaceae</taxon>
        <taxon>Solanoideae</taxon>
        <taxon>Solaneae</taxon>
        <taxon>Solanum</taxon>
    </lineage>
</organism>
<reference evidence="3 4" key="1">
    <citation type="submission" date="2020-09" db="EMBL/GenBank/DDBJ databases">
        <title>De no assembly of potato wild relative species, Solanum commersonii.</title>
        <authorList>
            <person name="Cho K."/>
        </authorList>
    </citation>
    <scope>NUCLEOTIDE SEQUENCE [LARGE SCALE GENOMIC DNA]</scope>
    <source>
        <strain evidence="3">LZ3.2</strain>
        <tissue evidence="3">Leaf</tissue>
    </source>
</reference>
<dbReference type="OrthoDB" id="1324862at2759"/>
<gene>
    <name evidence="3" type="ORF">H5410_046951</name>
</gene>
<accession>A0A9J5XFQ2</accession>
<feature type="region of interest" description="Disordered" evidence="1">
    <location>
        <begin position="342"/>
        <end position="385"/>
    </location>
</feature>
<feature type="region of interest" description="Disordered" evidence="1">
    <location>
        <begin position="1"/>
        <end position="41"/>
    </location>
</feature>
<dbReference type="Pfam" id="PF20167">
    <property type="entry name" value="Transposase_32"/>
    <property type="match status" value="1"/>
</dbReference>
<dbReference type="InterPro" id="IPR046796">
    <property type="entry name" value="Transposase_32_dom"/>
</dbReference>
<sequence length="582" mass="64657">MVRTNLIEPHQKKSKGITINKEGSHPSQKRKKDLLLGDKGERKKHIAKKGAAIEPYFFEPEDKELLIHRSSRHQTRSQPTPIEASSVAIPPITESVPAQAPPVTSVLPIVPPPRLLNKLKGDGLQTIIEEKLLSLEGLEGKHPDVLDTLRYHGFEQFTRLRSPFIPSWVREFYTTYGELVPKNKKKASRPLHSTLPYEGLPIVQSLDDLKDWLGPMISNTTPRWMDAGAPIEKRDMNITSQFWFGFISITIMPSQNESIMCHPNAACIDSIMAMRRIDLGLLSSQEMVMRAKQRLTSLPFPILITELCQRVRVPWDPINDIEVIRVLSTNIWHIEDEFTREEVDRRRAAPADTSPEVNVDSLPAEAPSPTPASEPSGIPVPFSSSSQAPAYVRATRLERSIPGMIDTAILAVLIPLQTSVDALTVRVIACENRQEEASEVTTLKAKIASLRKDVDYLKSTDFTSLLETTEDRDAPETSGIPLATTGDVHGDGTTYVESNVETDEELILVHVEESRDKGIFRDLPDLIKTVVKPVIQTLPTETSTTAYSGSSIVIPFEVTPGTDAQLQTATPATKTLTERETA</sequence>
<dbReference type="PANTHER" id="PTHR33180">
    <property type="entry name" value="PHOTOSYSTEM II CP43 REACTION CENTER PROTEIN"/>
    <property type="match status" value="1"/>
</dbReference>
<feature type="domain" description="Putative plant transposon protein" evidence="2">
    <location>
        <begin position="151"/>
        <end position="314"/>
    </location>
</feature>
<protein>
    <recommendedName>
        <fullName evidence="2">Putative plant transposon protein domain-containing protein</fullName>
    </recommendedName>
</protein>
<proteinExistence type="predicted"/>
<dbReference type="Proteomes" id="UP000824120">
    <property type="component" value="Chromosome 9"/>
</dbReference>
<evidence type="ECO:0000259" key="2">
    <source>
        <dbReference type="Pfam" id="PF20167"/>
    </source>
</evidence>
<dbReference type="PANTHER" id="PTHR33180:SF31">
    <property type="entry name" value="POLYPROTEIN PROTEIN"/>
    <property type="match status" value="1"/>
</dbReference>
<evidence type="ECO:0000313" key="4">
    <source>
        <dbReference type="Proteomes" id="UP000824120"/>
    </source>
</evidence>
<keyword evidence="4" id="KW-1185">Reference proteome</keyword>
<evidence type="ECO:0000256" key="1">
    <source>
        <dbReference type="SAM" id="MobiDB-lite"/>
    </source>
</evidence>
<comment type="caution">
    <text evidence="3">The sequence shown here is derived from an EMBL/GenBank/DDBJ whole genome shotgun (WGS) entry which is preliminary data.</text>
</comment>